<keyword evidence="4" id="KW-1185">Reference proteome</keyword>
<reference evidence="3" key="2">
    <citation type="journal article" date="2024" name="Plant">
        <title>Genomic evolution and insights into agronomic trait innovations of Sesamum species.</title>
        <authorList>
            <person name="Miao H."/>
            <person name="Wang L."/>
            <person name="Qu L."/>
            <person name="Liu H."/>
            <person name="Sun Y."/>
            <person name="Le M."/>
            <person name="Wang Q."/>
            <person name="Wei S."/>
            <person name="Zheng Y."/>
            <person name="Lin W."/>
            <person name="Duan Y."/>
            <person name="Cao H."/>
            <person name="Xiong S."/>
            <person name="Wang X."/>
            <person name="Wei L."/>
            <person name="Li C."/>
            <person name="Ma Q."/>
            <person name="Ju M."/>
            <person name="Zhao R."/>
            <person name="Li G."/>
            <person name="Mu C."/>
            <person name="Tian Q."/>
            <person name="Mei H."/>
            <person name="Zhang T."/>
            <person name="Gao T."/>
            <person name="Zhang H."/>
        </authorList>
    </citation>
    <scope>NUCLEOTIDE SEQUENCE</scope>
    <source>
        <strain evidence="3">3651</strain>
    </source>
</reference>
<dbReference type="EMBL" id="JACGWO010000001">
    <property type="protein sequence ID" value="KAK4440691.1"/>
    <property type="molecule type" value="Genomic_DNA"/>
</dbReference>
<feature type="region of interest" description="Disordered" evidence="1">
    <location>
        <begin position="138"/>
        <end position="173"/>
    </location>
</feature>
<dbReference type="PANTHER" id="PTHR12203:SF99">
    <property type="entry name" value="OS04G0534100 PROTEIN"/>
    <property type="match status" value="1"/>
</dbReference>
<feature type="compositionally biased region" description="Basic residues" evidence="1">
    <location>
        <begin position="148"/>
        <end position="162"/>
    </location>
</feature>
<name>A0AAE2CZV9_9LAMI</name>
<organism evidence="3 4">
    <name type="scientific">Sesamum alatum</name>
    <dbReference type="NCBI Taxonomy" id="300844"/>
    <lineage>
        <taxon>Eukaryota</taxon>
        <taxon>Viridiplantae</taxon>
        <taxon>Streptophyta</taxon>
        <taxon>Embryophyta</taxon>
        <taxon>Tracheophyta</taxon>
        <taxon>Spermatophyta</taxon>
        <taxon>Magnoliopsida</taxon>
        <taxon>eudicotyledons</taxon>
        <taxon>Gunneridae</taxon>
        <taxon>Pentapetalae</taxon>
        <taxon>asterids</taxon>
        <taxon>lamiids</taxon>
        <taxon>Lamiales</taxon>
        <taxon>Pedaliaceae</taxon>
        <taxon>Sesamum</taxon>
    </lineage>
</organism>
<dbReference type="AlphaFoldDB" id="A0AAE2CZV9"/>
<gene>
    <name evidence="3" type="ORF">Salat_0404000</name>
</gene>
<sequence>MSSSKQLSSSLIEYSAEKRRQPSLASFSRLKLLNHQNTPKTVDITLNCSLGNVSWTCPANYYPSKIFVEDQNLLSAPPPSCPDYFRWIYDDLWPWRETGITKEMVMSTSRTANFRLVILDGKGIGGVKVARANKRVEDEDGEEERNLRRSRQRPPNHLHAGKRVSDSSLFLDG</sequence>
<reference evidence="3" key="1">
    <citation type="submission" date="2020-06" db="EMBL/GenBank/DDBJ databases">
        <authorList>
            <person name="Li T."/>
            <person name="Hu X."/>
            <person name="Zhang T."/>
            <person name="Song X."/>
            <person name="Zhang H."/>
            <person name="Dai N."/>
            <person name="Sheng W."/>
            <person name="Hou X."/>
            <person name="Wei L."/>
        </authorList>
    </citation>
    <scope>NUCLEOTIDE SEQUENCE</scope>
    <source>
        <strain evidence="3">3651</strain>
        <tissue evidence="3">Leaf</tissue>
    </source>
</reference>
<dbReference type="PANTHER" id="PTHR12203">
    <property type="entry name" value="KDEL LYS-ASP-GLU-LEU CONTAINING - RELATED"/>
    <property type="match status" value="1"/>
</dbReference>
<evidence type="ECO:0000313" key="3">
    <source>
        <dbReference type="EMBL" id="KAK4440691.1"/>
    </source>
</evidence>
<evidence type="ECO:0000313" key="4">
    <source>
        <dbReference type="Proteomes" id="UP001293254"/>
    </source>
</evidence>
<protein>
    <recommendedName>
        <fullName evidence="2">Glycosyl transferase CAP10 domain-containing protein</fullName>
    </recommendedName>
</protein>
<feature type="domain" description="Glycosyl transferase CAP10" evidence="2">
    <location>
        <begin position="79"/>
        <end position="122"/>
    </location>
</feature>
<dbReference type="Pfam" id="PF05686">
    <property type="entry name" value="Glyco_transf_90"/>
    <property type="match status" value="1"/>
</dbReference>
<dbReference type="InterPro" id="IPR051091">
    <property type="entry name" value="O-Glucosyltr/Glycosyltrsf_90"/>
</dbReference>
<dbReference type="InterPro" id="IPR006598">
    <property type="entry name" value="CAP10"/>
</dbReference>
<evidence type="ECO:0000256" key="1">
    <source>
        <dbReference type="SAM" id="MobiDB-lite"/>
    </source>
</evidence>
<proteinExistence type="predicted"/>
<dbReference type="Proteomes" id="UP001293254">
    <property type="component" value="Unassembled WGS sequence"/>
</dbReference>
<accession>A0AAE2CZV9</accession>
<evidence type="ECO:0000259" key="2">
    <source>
        <dbReference type="Pfam" id="PF05686"/>
    </source>
</evidence>
<comment type="caution">
    <text evidence="3">The sequence shown here is derived from an EMBL/GenBank/DDBJ whole genome shotgun (WGS) entry which is preliminary data.</text>
</comment>